<name>A0A918QGZ3_9ACTN</name>
<proteinExistence type="predicted"/>
<reference evidence="2" key="1">
    <citation type="journal article" date="2014" name="Int. J. Syst. Evol. Microbiol.">
        <title>Complete genome sequence of Corynebacterium casei LMG S-19264T (=DSM 44701T), isolated from a smear-ripened cheese.</title>
        <authorList>
            <consortium name="US DOE Joint Genome Institute (JGI-PGF)"/>
            <person name="Walter F."/>
            <person name="Albersmeier A."/>
            <person name="Kalinowski J."/>
            <person name="Ruckert C."/>
        </authorList>
    </citation>
    <scope>NUCLEOTIDE SEQUENCE</scope>
    <source>
        <strain evidence="2">JCM 4815</strain>
    </source>
</reference>
<evidence type="ECO:0000313" key="3">
    <source>
        <dbReference type="Proteomes" id="UP000622166"/>
    </source>
</evidence>
<sequence length="99" mass="10894">MSDRQAAAAVRARIDWKFLLGLELTDPGCDFSLLSEFRDRNIAGGHPEHVLDVTLDRLLEAGLLKRPGRQRTDSFGASDITCLRTQSPPFTFASIGYSG</sequence>
<gene>
    <name evidence="2" type="ORF">GCM10010365_75430</name>
</gene>
<feature type="domain" description="Transposase InsH N-terminal" evidence="1">
    <location>
        <begin position="2"/>
        <end position="40"/>
    </location>
</feature>
<organism evidence="2 3">
    <name type="scientific">Streptomyces poonensis</name>
    <dbReference type="NCBI Taxonomy" id="68255"/>
    <lineage>
        <taxon>Bacteria</taxon>
        <taxon>Bacillati</taxon>
        <taxon>Actinomycetota</taxon>
        <taxon>Actinomycetes</taxon>
        <taxon>Kitasatosporales</taxon>
        <taxon>Streptomycetaceae</taxon>
        <taxon>Streptomyces</taxon>
    </lineage>
</organism>
<dbReference type="EMBL" id="BMVW01000031">
    <property type="protein sequence ID" value="GGZ43810.1"/>
    <property type="molecule type" value="Genomic_DNA"/>
</dbReference>
<reference evidence="2" key="2">
    <citation type="submission" date="2020-09" db="EMBL/GenBank/DDBJ databases">
        <authorList>
            <person name="Sun Q."/>
            <person name="Ohkuma M."/>
        </authorList>
    </citation>
    <scope>NUCLEOTIDE SEQUENCE</scope>
    <source>
        <strain evidence="2">JCM 4815</strain>
    </source>
</reference>
<dbReference type="InterPro" id="IPR008490">
    <property type="entry name" value="Transposase_InsH_N"/>
</dbReference>
<accession>A0A918QGZ3</accession>
<protein>
    <recommendedName>
        <fullName evidence="1">Transposase InsH N-terminal domain-containing protein</fullName>
    </recommendedName>
</protein>
<evidence type="ECO:0000313" key="2">
    <source>
        <dbReference type="EMBL" id="GGZ43810.1"/>
    </source>
</evidence>
<evidence type="ECO:0000259" key="1">
    <source>
        <dbReference type="Pfam" id="PF05598"/>
    </source>
</evidence>
<dbReference type="Pfam" id="PF05598">
    <property type="entry name" value="DUF772"/>
    <property type="match status" value="1"/>
</dbReference>
<dbReference type="Proteomes" id="UP000622166">
    <property type="component" value="Unassembled WGS sequence"/>
</dbReference>
<keyword evidence="3" id="KW-1185">Reference proteome</keyword>
<comment type="caution">
    <text evidence="2">The sequence shown here is derived from an EMBL/GenBank/DDBJ whole genome shotgun (WGS) entry which is preliminary data.</text>
</comment>
<dbReference type="AlphaFoldDB" id="A0A918QGZ3"/>